<keyword evidence="2" id="KW-0378">Hydrolase</keyword>
<accession>A0A2A4FSI1</accession>
<keyword evidence="4" id="KW-0325">Glycoprotein</keyword>
<evidence type="ECO:0000313" key="7">
    <source>
        <dbReference type="Proteomes" id="UP000218934"/>
    </source>
</evidence>
<protein>
    <recommendedName>
        <fullName evidence="8">SMP-30/Gluconolactonase/LRE-like region domain-containing protein</fullName>
    </recommendedName>
</protein>
<evidence type="ECO:0000256" key="2">
    <source>
        <dbReference type="ARBA" id="ARBA00022801"/>
    </source>
</evidence>
<dbReference type="PANTHER" id="PTHR11799:SF12">
    <property type="entry name" value="PARAOXONASE-RELATED"/>
    <property type="match status" value="1"/>
</dbReference>
<evidence type="ECO:0000256" key="4">
    <source>
        <dbReference type="ARBA" id="ARBA00023180"/>
    </source>
</evidence>
<evidence type="ECO:0000313" key="6">
    <source>
        <dbReference type="EMBL" id="PCE41109.1"/>
    </source>
</evidence>
<dbReference type="Proteomes" id="UP000218934">
    <property type="component" value="Unassembled WGS sequence"/>
</dbReference>
<dbReference type="AlphaFoldDB" id="A0A2A4FSI1"/>
<dbReference type="RefSeq" id="WP_083215924.1">
    <property type="nucleotide sequence ID" value="NZ_NWUF01000018.1"/>
</dbReference>
<dbReference type="InterPro" id="IPR002640">
    <property type="entry name" value="Arylesterase"/>
</dbReference>
<dbReference type="SUPFAM" id="SSF63829">
    <property type="entry name" value="Calcium-dependent phosphotriesterase"/>
    <property type="match status" value="1"/>
</dbReference>
<organism evidence="6 7">
    <name type="scientific">Rhizorhabdus dicambivorans</name>
    <dbReference type="NCBI Taxonomy" id="1850238"/>
    <lineage>
        <taxon>Bacteria</taxon>
        <taxon>Pseudomonadati</taxon>
        <taxon>Pseudomonadota</taxon>
        <taxon>Alphaproteobacteria</taxon>
        <taxon>Sphingomonadales</taxon>
        <taxon>Sphingomonadaceae</taxon>
        <taxon>Rhizorhabdus</taxon>
    </lineage>
</organism>
<name>A0A2A4FSI1_9SPHN</name>
<keyword evidence="5" id="KW-1133">Transmembrane helix</keyword>
<comment type="caution">
    <text evidence="6">The sequence shown here is derived from an EMBL/GenBank/DDBJ whole genome shotgun (WGS) entry which is preliminary data.</text>
</comment>
<dbReference type="Pfam" id="PF01731">
    <property type="entry name" value="Arylesterase"/>
    <property type="match status" value="1"/>
</dbReference>
<feature type="transmembrane region" description="Helical" evidence="5">
    <location>
        <begin position="15"/>
        <end position="35"/>
    </location>
</feature>
<dbReference type="GO" id="GO:0004064">
    <property type="term" value="F:arylesterase activity"/>
    <property type="evidence" value="ECO:0007669"/>
    <property type="project" value="InterPro"/>
</dbReference>
<dbReference type="InterPro" id="IPR051288">
    <property type="entry name" value="Serum_paraoxonase/arylesterase"/>
</dbReference>
<keyword evidence="5" id="KW-0472">Membrane</keyword>
<comment type="similarity">
    <text evidence="1">Belongs to the paraoxonase family.</text>
</comment>
<dbReference type="PANTHER" id="PTHR11799">
    <property type="entry name" value="PARAOXONASE"/>
    <property type="match status" value="1"/>
</dbReference>
<gene>
    <name evidence="6" type="ORF">COO09_16520</name>
</gene>
<evidence type="ECO:0000256" key="5">
    <source>
        <dbReference type="SAM" id="Phobius"/>
    </source>
</evidence>
<keyword evidence="3" id="KW-1015">Disulfide bond</keyword>
<keyword evidence="7" id="KW-1185">Reference proteome</keyword>
<dbReference type="Gene3D" id="2.120.10.30">
    <property type="entry name" value="TolB, C-terminal domain"/>
    <property type="match status" value="1"/>
</dbReference>
<sequence>MAACGAPSMRRMTKYILAGLIVVLVIAGGWTWSLLNHYNHFDTVVSDRGFECAPVPGTQGGEDIAVDWKHRQAFISSGGLIGDLRRYDIDRGGEAVKLLPPDMPVPTAFRGHGISLYAPEKGPRKLFAVNHGGGHDQITIFGISPEGKLSLEENIRDELLYDANDIQAVGSRQFYVVNSTHLGGSRYKNPIGALRFLGGNATGSIVYFDGRKFRTVAEPITHGNGIYQSPDGSRIYVAQTTANNVAEYRRDIRSGALKLERYYDLPGSPDNISVSPDGEVFVAAFPQFMTFVLEAVSRRVDLQTGAFQNPVPSQIVRIDPKSAKPVSRFWIDDGKRMAGATVGVPFERSGGSYRFFVSGFGRTLICSPVKRPI</sequence>
<evidence type="ECO:0000256" key="1">
    <source>
        <dbReference type="ARBA" id="ARBA00008595"/>
    </source>
</evidence>
<dbReference type="InterPro" id="IPR011042">
    <property type="entry name" value="6-blade_b-propeller_TolB-like"/>
</dbReference>
<keyword evidence="5" id="KW-0812">Transmembrane</keyword>
<evidence type="ECO:0008006" key="8">
    <source>
        <dbReference type="Google" id="ProtNLM"/>
    </source>
</evidence>
<proteinExistence type="inferred from homology"/>
<dbReference type="EMBL" id="NWUF01000018">
    <property type="protein sequence ID" value="PCE41109.1"/>
    <property type="molecule type" value="Genomic_DNA"/>
</dbReference>
<evidence type="ECO:0000256" key="3">
    <source>
        <dbReference type="ARBA" id="ARBA00023157"/>
    </source>
</evidence>
<reference evidence="6 7" key="1">
    <citation type="submission" date="2017-09" db="EMBL/GenBank/DDBJ databases">
        <title>The Catabolism of 3,6-Dichlorosalicylic acid is Initiated by the Cytochrome P450 Monooxygenase DsmABC in Rhizorhabdus dicambivorans Ndbn-20.</title>
        <authorList>
            <person name="Na L."/>
        </authorList>
    </citation>
    <scope>NUCLEOTIDE SEQUENCE [LARGE SCALE GENOMIC DNA]</scope>
    <source>
        <strain evidence="6 7">Ndbn-20m</strain>
    </source>
</reference>